<protein>
    <submittedName>
        <fullName evidence="2">TonB family domain-containing protein</fullName>
    </submittedName>
</protein>
<evidence type="ECO:0000313" key="2">
    <source>
        <dbReference type="EMBL" id="EJX04780.1"/>
    </source>
</evidence>
<name>J9GW10_9ZZZZ</name>
<accession>J9GW10</accession>
<evidence type="ECO:0000256" key="1">
    <source>
        <dbReference type="SAM" id="MobiDB-lite"/>
    </source>
</evidence>
<organism evidence="2">
    <name type="scientific">gut metagenome</name>
    <dbReference type="NCBI Taxonomy" id="749906"/>
    <lineage>
        <taxon>unclassified sequences</taxon>
        <taxon>metagenomes</taxon>
        <taxon>organismal metagenomes</taxon>
    </lineage>
</organism>
<feature type="region of interest" description="Disordered" evidence="1">
    <location>
        <begin position="147"/>
        <end position="184"/>
    </location>
</feature>
<proteinExistence type="predicted"/>
<dbReference type="AlphaFoldDB" id="J9GW10"/>
<dbReference type="EMBL" id="AMCI01001687">
    <property type="protein sequence ID" value="EJX04780.1"/>
    <property type="molecule type" value="Genomic_DNA"/>
</dbReference>
<feature type="compositionally biased region" description="Polar residues" evidence="1">
    <location>
        <begin position="165"/>
        <end position="176"/>
    </location>
</feature>
<comment type="caution">
    <text evidence="2">The sequence shown here is derived from an EMBL/GenBank/DDBJ whole genome shotgun (WGS) entry which is preliminary data.</text>
</comment>
<gene>
    <name evidence="2" type="ORF">EVA_07111</name>
</gene>
<sequence>MLMKRLSILLCMITLSVLFMAQTAVAQTVFSIPPKSYPVNVPFKCDAGVDRYWHVTSVVCTGRGNGGYKFQIKGVAQKTSRNQPIDLFYLMPGNRIKTAGTYYFPSIEEGKPFSFEVVSAFSGYAPAKFNGFLISSEVLQRLLQRELEEQQESTGNQSKRRFGISATTPKQESQPQPAKPKVRP</sequence>
<reference evidence="2" key="1">
    <citation type="journal article" date="2012" name="PLoS ONE">
        <title>Gene sets for utilization of primary and secondary nutrition supplies in the distal gut of endangered iberian lynx.</title>
        <authorList>
            <person name="Alcaide M."/>
            <person name="Messina E."/>
            <person name="Richter M."/>
            <person name="Bargiela R."/>
            <person name="Peplies J."/>
            <person name="Huws S.A."/>
            <person name="Newbold C.J."/>
            <person name="Golyshin P.N."/>
            <person name="Simon M.A."/>
            <person name="Lopez G."/>
            <person name="Yakimov M.M."/>
            <person name="Ferrer M."/>
        </authorList>
    </citation>
    <scope>NUCLEOTIDE SEQUENCE</scope>
</reference>